<dbReference type="Proteomes" id="UP001529275">
    <property type="component" value="Unassembled WGS sequence"/>
</dbReference>
<sequence length="87" mass="10163">MKQLYNKYKEVILYIFFGGCTTLVNIVVYYLCAHPLNMSTTMSTIISWILSVTFAYVTNKIWVFESNVDNKHDLLKEMVSFYGCRLS</sequence>
<reference evidence="9" key="1">
    <citation type="submission" date="2023-06" db="EMBL/GenBank/DDBJ databases">
        <title>Identification and characterization of horizontal gene transfer across gut microbiota members of farm animals based on homology search.</title>
        <authorList>
            <person name="Zeman M."/>
            <person name="Kubasova T."/>
            <person name="Jahodarova E."/>
            <person name="Nykrynova M."/>
            <person name="Rychlik I."/>
        </authorList>
    </citation>
    <scope>NUCLEOTIDE SEQUENCE [LARGE SCALE GENOMIC DNA]</scope>
    <source>
        <strain evidence="9">ET341</strain>
    </source>
</reference>
<reference evidence="8 9" key="2">
    <citation type="submission" date="2023-06" db="EMBL/GenBank/DDBJ databases">
        <authorList>
            <person name="Zeman M."/>
            <person name="Kubasova T."/>
            <person name="Jahodarova E."/>
            <person name="Nykrynova M."/>
            <person name="Rychlik I."/>
        </authorList>
    </citation>
    <scope>NUCLEOTIDE SEQUENCE [LARGE SCALE GENOMIC DNA]</scope>
    <source>
        <strain evidence="8 9">ET341</strain>
    </source>
</reference>
<organism evidence="8 9">
    <name type="scientific">Massilimicrobiota timonensis</name>
    <dbReference type="NCBI Taxonomy" id="1776392"/>
    <lineage>
        <taxon>Bacteria</taxon>
        <taxon>Bacillati</taxon>
        <taxon>Bacillota</taxon>
        <taxon>Erysipelotrichia</taxon>
        <taxon>Erysipelotrichales</taxon>
        <taxon>Erysipelotrichaceae</taxon>
        <taxon>Massilimicrobiota</taxon>
    </lineage>
</organism>
<keyword evidence="3 6" id="KW-0812">Transmembrane</keyword>
<feature type="transmembrane region" description="Helical" evidence="6">
    <location>
        <begin position="12"/>
        <end position="31"/>
    </location>
</feature>
<dbReference type="PANTHER" id="PTHR38459:SF5">
    <property type="entry name" value="CELL WALL TEICHOIC ACID GLYCOSYLATION PROTEIN GTCA"/>
    <property type="match status" value="1"/>
</dbReference>
<name>A0ABT7UME6_9FIRM</name>
<protein>
    <submittedName>
        <fullName evidence="8">GtrA family protein</fullName>
    </submittedName>
</protein>
<gene>
    <name evidence="8" type="ORF">QUV98_10225</name>
</gene>
<evidence type="ECO:0000256" key="6">
    <source>
        <dbReference type="SAM" id="Phobius"/>
    </source>
</evidence>
<keyword evidence="5 6" id="KW-0472">Membrane</keyword>
<evidence type="ECO:0000259" key="7">
    <source>
        <dbReference type="Pfam" id="PF04138"/>
    </source>
</evidence>
<feature type="non-terminal residue" evidence="8">
    <location>
        <position position="87"/>
    </location>
</feature>
<feature type="domain" description="GtrA/DPMS transmembrane" evidence="7">
    <location>
        <begin position="14"/>
        <end position="86"/>
    </location>
</feature>
<dbReference type="InterPro" id="IPR007267">
    <property type="entry name" value="GtrA_DPMS_TM"/>
</dbReference>
<evidence type="ECO:0000256" key="1">
    <source>
        <dbReference type="ARBA" id="ARBA00004141"/>
    </source>
</evidence>
<evidence type="ECO:0000256" key="4">
    <source>
        <dbReference type="ARBA" id="ARBA00022989"/>
    </source>
</evidence>
<evidence type="ECO:0000313" key="9">
    <source>
        <dbReference type="Proteomes" id="UP001529275"/>
    </source>
</evidence>
<evidence type="ECO:0000256" key="3">
    <source>
        <dbReference type="ARBA" id="ARBA00022692"/>
    </source>
</evidence>
<keyword evidence="9" id="KW-1185">Reference proteome</keyword>
<comment type="subcellular location">
    <subcellularLocation>
        <location evidence="1">Membrane</location>
        <topology evidence="1">Multi-pass membrane protein</topology>
    </subcellularLocation>
</comment>
<comment type="similarity">
    <text evidence="2">Belongs to the GtrA family.</text>
</comment>
<dbReference type="EMBL" id="JAUDCK010000047">
    <property type="protein sequence ID" value="MDM8196692.1"/>
    <property type="molecule type" value="Genomic_DNA"/>
</dbReference>
<dbReference type="Pfam" id="PF04138">
    <property type="entry name" value="GtrA_DPMS_TM"/>
    <property type="match status" value="1"/>
</dbReference>
<comment type="caution">
    <text evidence="8">The sequence shown here is derived from an EMBL/GenBank/DDBJ whole genome shotgun (WGS) entry which is preliminary data.</text>
</comment>
<feature type="transmembrane region" description="Helical" evidence="6">
    <location>
        <begin position="37"/>
        <end position="57"/>
    </location>
</feature>
<evidence type="ECO:0000313" key="8">
    <source>
        <dbReference type="EMBL" id="MDM8196692.1"/>
    </source>
</evidence>
<proteinExistence type="inferred from homology"/>
<evidence type="ECO:0000256" key="2">
    <source>
        <dbReference type="ARBA" id="ARBA00009399"/>
    </source>
</evidence>
<dbReference type="PANTHER" id="PTHR38459">
    <property type="entry name" value="PROPHAGE BACTOPRENOL-LINKED GLUCOSE TRANSLOCASE HOMOLOG"/>
    <property type="match status" value="1"/>
</dbReference>
<keyword evidence="4 6" id="KW-1133">Transmembrane helix</keyword>
<evidence type="ECO:0000256" key="5">
    <source>
        <dbReference type="ARBA" id="ARBA00023136"/>
    </source>
</evidence>
<dbReference type="InterPro" id="IPR051401">
    <property type="entry name" value="GtrA_CellWall_Glycosyl"/>
</dbReference>
<dbReference type="RefSeq" id="WP_289528148.1">
    <property type="nucleotide sequence ID" value="NZ_JAUDCK010000047.1"/>
</dbReference>
<accession>A0ABT7UME6</accession>